<keyword evidence="2" id="KW-0732">Signal</keyword>
<proteinExistence type="predicted"/>
<sequence length="136" mass="15205">MKKTLGSFLSLAGMALGALVAFSPEAHATEPEQCDVEEHGLDQDDADQYDADELDEYDTNELDDLDADDPVIESSEAALRAHSYERTCWDMQWRRGTLCASCRTRAGGWERSCLPRASRCRGDISNQNGWLVCGRW</sequence>
<reference evidence="3 4" key="1">
    <citation type="submission" date="2015-09" db="EMBL/GenBank/DDBJ databases">
        <title>Sorangium comparison.</title>
        <authorList>
            <person name="Zaburannyi N."/>
            <person name="Bunk B."/>
            <person name="Overmann J."/>
            <person name="Mueller R."/>
        </authorList>
    </citation>
    <scope>NUCLEOTIDE SEQUENCE [LARGE SCALE GENOMIC DNA]</scope>
    <source>
        <strain evidence="3 4">So ce26</strain>
    </source>
</reference>
<dbReference type="AlphaFoldDB" id="A0A2L0F9R5"/>
<evidence type="ECO:0000256" key="2">
    <source>
        <dbReference type="SAM" id="SignalP"/>
    </source>
</evidence>
<feature type="region of interest" description="Disordered" evidence="1">
    <location>
        <begin position="27"/>
        <end position="48"/>
    </location>
</feature>
<protein>
    <recommendedName>
        <fullName evidence="5">Secreted protein</fullName>
    </recommendedName>
</protein>
<feature type="chain" id="PRO_5014610294" description="Secreted protein" evidence="2">
    <location>
        <begin position="29"/>
        <end position="136"/>
    </location>
</feature>
<dbReference type="Gene3D" id="2.30.60.10">
    <property type="entry name" value="Cyanovirin-N"/>
    <property type="match status" value="1"/>
</dbReference>
<evidence type="ECO:0000313" key="4">
    <source>
        <dbReference type="Proteomes" id="UP000238348"/>
    </source>
</evidence>
<name>A0A2L0F9R5_SORCE</name>
<dbReference type="EMBL" id="CP012673">
    <property type="protein sequence ID" value="AUX48189.1"/>
    <property type="molecule type" value="Genomic_DNA"/>
</dbReference>
<dbReference type="InterPro" id="IPR036673">
    <property type="entry name" value="Cyanovirin-N_sf"/>
</dbReference>
<dbReference type="Proteomes" id="UP000238348">
    <property type="component" value="Chromosome"/>
</dbReference>
<evidence type="ECO:0000256" key="1">
    <source>
        <dbReference type="SAM" id="MobiDB-lite"/>
    </source>
</evidence>
<gene>
    <name evidence="3" type="ORF">SOCE26_097200</name>
</gene>
<accession>A0A2L0F9R5</accession>
<dbReference type="RefSeq" id="WP_159397976.1">
    <property type="nucleotide sequence ID" value="NZ_CP012673.1"/>
</dbReference>
<evidence type="ECO:0008006" key="5">
    <source>
        <dbReference type="Google" id="ProtNLM"/>
    </source>
</evidence>
<evidence type="ECO:0000313" key="3">
    <source>
        <dbReference type="EMBL" id="AUX48189.1"/>
    </source>
</evidence>
<dbReference type="OrthoDB" id="5524811at2"/>
<feature type="signal peptide" evidence="2">
    <location>
        <begin position="1"/>
        <end position="28"/>
    </location>
</feature>
<organism evidence="3 4">
    <name type="scientific">Sorangium cellulosum</name>
    <name type="common">Polyangium cellulosum</name>
    <dbReference type="NCBI Taxonomy" id="56"/>
    <lineage>
        <taxon>Bacteria</taxon>
        <taxon>Pseudomonadati</taxon>
        <taxon>Myxococcota</taxon>
        <taxon>Polyangia</taxon>
        <taxon>Polyangiales</taxon>
        <taxon>Polyangiaceae</taxon>
        <taxon>Sorangium</taxon>
    </lineage>
</organism>